<comment type="subunit">
    <text evidence="1">Forms a complex composed of PDGFRL, TNK2 and GRB2.</text>
</comment>
<comment type="caution">
    <text evidence="4">The sequence shown here is derived from an EMBL/GenBank/DDBJ whole genome shotgun (WGS) entry which is preliminary data.</text>
</comment>
<evidence type="ECO:0000313" key="4">
    <source>
        <dbReference type="EMBL" id="CAL4114206.1"/>
    </source>
</evidence>
<dbReference type="PROSITE" id="PS50835">
    <property type="entry name" value="IG_LIKE"/>
    <property type="match status" value="1"/>
</dbReference>
<gene>
    <name evidence="4" type="ORF">MNOR_LOCUS20371</name>
</gene>
<evidence type="ECO:0000259" key="3">
    <source>
        <dbReference type="PROSITE" id="PS50835"/>
    </source>
</evidence>
<name>A0AAV2R634_MEGNR</name>
<dbReference type="PANTHER" id="PTHR15360:SF4">
    <property type="entry name" value="PROTEIN KINASE DOMAIN-CONTAINING PROTEIN"/>
    <property type="match status" value="1"/>
</dbReference>
<proteinExistence type="predicted"/>
<dbReference type="InterPro" id="IPR007110">
    <property type="entry name" value="Ig-like_dom"/>
</dbReference>
<feature type="domain" description="Ig-like" evidence="3">
    <location>
        <begin position="7"/>
        <end position="96"/>
    </location>
</feature>
<dbReference type="Pfam" id="PF21339">
    <property type="entry name" value="VEGFR-1-like_Ig-like"/>
    <property type="match status" value="1"/>
</dbReference>
<protein>
    <recommendedName>
        <fullName evidence="2">Platelet-derived growth factor receptor-like protein</fullName>
    </recommendedName>
</protein>
<dbReference type="EMBL" id="CAXKWB010015705">
    <property type="protein sequence ID" value="CAL4114206.1"/>
    <property type="molecule type" value="Genomic_DNA"/>
</dbReference>
<feature type="non-terminal residue" evidence="4">
    <location>
        <position position="1"/>
    </location>
</feature>
<dbReference type="AlphaFoldDB" id="A0AAV2R634"/>
<dbReference type="Gene3D" id="2.60.40.10">
    <property type="entry name" value="Immunoglobulins"/>
    <property type="match status" value="2"/>
</dbReference>
<dbReference type="Proteomes" id="UP001497623">
    <property type="component" value="Unassembled WGS sequence"/>
</dbReference>
<keyword evidence="5" id="KW-1185">Reference proteome</keyword>
<dbReference type="SMART" id="SM00409">
    <property type="entry name" value="IG"/>
    <property type="match status" value="3"/>
</dbReference>
<dbReference type="InterPro" id="IPR042495">
    <property type="entry name" value="PDGFRL"/>
</dbReference>
<evidence type="ECO:0000256" key="2">
    <source>
        <dbReference type="ARBA" id="ARBA00019671"/>
    </source>
</evidence>
<sequence length="358" mass="39897">AGVSCAPPLLETPSEITVLDGNLTLRCVGHHLLQWTYPDEDIAEYADISNSPIEKPQEKTKFESILHIAARPTDTGRYTCRYQSNHSLADDTYVFVHSTHNGTESNGLFYRGSSNMLYVYAGSELVVPCLTTLPNITVTLTHQQQNITDLFIWDARQGFSKANATHAESGEYLCTSEGYHSVKVQITVEEPPSTIASINISSRLKTTVKNPTINKKLPSSQTPQNATQDIFSSVTFASSTVGSFQEDITDSINFGLDDEESVVQLAKREHRVLSPLLRQMITIKHIVPSDTGRYSCFYKNNPHRRVSTYVFIHRLGYKQVFLLSPVQRSVNVIAGYDLVIGCRTTLPNVTVIVTHNKK</sequence>
<organism evidence="4 5">
    <name type="scientific">Meganyctiphanes norvegica</name>
    <name type="common">Northern krill</name>
    <name type="synonym">Thysanopoda norvegica</name>
    <dbReference type="NCBI Taxonomy" id="48144"/>
    <lineage>
        <taxon>Eukaryota</taxon>
        <taxon>Metazoa</taxon>
        <taxon>Ecdysozoa</taxon>
        <taxon>Arthropoda</taxon>
        <taxon>Crustacea</taxon>
        <taxon>Multicrustacea</taxon>
        <taxon>Malacostraca</taxon>
        <taxon>Eumalacostraca</taxon>
        <taxon>Eucarida</taxon>
        <taxon>Euphausiacea</taxon>
        <taxon>Euphausiidae</taxon>
        <taxon>Meganyctiphanes</taxon>
    </lineage>
</organism>
<accession>A0AAV2R634</accession>
<reference evidence="4 5" key="1">
    <citation type="submission" date="2024-05" db="EMBL/GenBank/DDBJ databases">
        <authorList>
            <person name="Wallberg A."/>
        </authorList>
    </citation>
    <scope>NUCLEOTIDE SEQUENCE [LARGE SCALE GENOMIC DNA]</scope>
</reference>
<feature type="non-terminal residue" evidence="4">
    <location>
        <position position="358"/>
    </location>
</feature>
<dbReference type="InterPro" id="IPR036179">
    <property type="entry name" value="Ig-like_dom_sf"/>
</dbReference>
<dbReference type="InterPro" id="IPR013783">
    <property type="entry name" value="Ig-like_fold"/>
</dbReference>
<dbReference type="SUPFAM" id="SSF48726">
    <property type="entry name" value="Immunoglobulin"/>
    <property type="match status" value="2"/>
</dbReference>
<evidence type="ECO:0000256" key="1">
    <source>
        <dbReference type="ARBA" id="ARBA00011360"/>
    </source>
</evidence>
<dbReference type="InterPro" id="IPR003599">
    <property type="entry name" value="Ig_sub"/>
</dbReference>
<evidence type="ECO:0000313" key="5">
    <source>
        <dbReference type="Proteomes" id="UP001497623"/>
    </source>
</evidence>
<dbReference type="PANTHER" id="PTHR15360">
    <property type="entry name" value="PLATELET-DERIVED GROWTH FACTOR RECEPTOR LIKE"/>
    <property type="match status" value="1"/>
</dbReference>